<proteinExistence type="predicted"/>
<evidence type="ECO:0000256" key="5">
    <source>
        <dbReference type="ARBA" id="ARBA00023136"/>
    </source>
</evidence>
<feature type="transmembrane region" description="Helical" evidence="6">
    <location>
        <begin position="427"/>
        <end position="449"/>
    </location>
</feature>
<dbReference type="RefSeq" id="XP_018288837.1">
    <property type="nucleotide sequence ID" value="XM_018433448.1"/>
</dbReference>
<protein>
    <recommendedName>
        <fullName evidence="7">Major facilitator superfamily (MFS) profile domain-containing protein</fullName>
    </recommendedName>
</protein>
<keyword evidence="3 6" id="KW-0812">Transmembrane</keyword>
<feature type="transmembrane region" description="Helical" evidence="6">
    <location>
        <begin position="490"/>
        <end position="511"/>
    </location>
</feature>
<evidence type="ECO:0000256" key="1">
    <source>
        <dbReference type="ARBA" id="ARBA00004141"/>
    </source>
</evidence>
<feature type="transmembrane region" description="Helical" evidence="6">
    <location>
        <begin position="164"/>
        <end position="188"/>
    </location>
</feature>
<evidence type="ECO:0000259" key="7">
    <source>
        <dbReference type="PROSITE" id="PS50850"/>
    </source>
</evidence>
<keyword evidence="9" id="KW-1185">Reference proteome</keyword>
<feature type="transmembrane region" description="Helical" evidence="6">
    <location>
        <begin position="216"/>
        <end position="236"/>
    </location>
</feature>
<gene>
    <name evidence="8" type="ORF">PHYBLDRAFT_155871</name>
</gene>
<dbReference type="CDD" id="cd17316">
    <property type="entry name" value="MFS_SV2_like"/>
    <property type="match status" value="1"/>
</dbReference>
<dbReference type="VEuPathDB" id="FungiDB:PHYBLDRAFT_155871"/>
<evidence type="ECO:0000256" key="3">
    <source>
        <dbReference type="ARBA" id="ARBA00022692"/>
    </source>
</evidence>
<dbReference type="InterPro" id="IPR036259">
    <property type="entry name" value="MFS_trans_sf"/>
</dbReference>
<dbReference type="Gene3D" id="1.20.1250.20">
    <property type="entry name" value="MFS general substrate transporter like domains"/>
    <property type="match status" value="1"/>
</dbReference>
<dbReference type="PROSITE" id="PS50850">
    <property type="entry name" value="MFS"/>
    <property type="match status" value="1"/>
</dbReference>
<feature type="transmembrane region" description="Helical" evidence="6">
    <location>
        <begin position="46"/>
        <end position="65"/>
    </location>
</feature>
<keyword evidence="2" id="KW-0813">Transport</keyword>
<feature type="transmembrane region" description="Helical" evidence="6">
    <location>
        <begin position="118"/>
        <end position="143"/>
    </location>
</feature>
<dbReference type="PANTHER" id="PTHR23511:SF5">
    <property type="entry name" value="MAJOR FACILITATOR-TYPE TRANSPORTER HXNZ-RELATED"/>
    <property type="match status" value="1"/>
</dbReference>
<keyword evidence="5 6" id="KW-0472">Membrane</keyword>
<dbReference type="AlphaFoldDB" id="A0A167LNI5"/>
<dbReference type="STRING" id="763407.A0A167LNI5"/>
<feature type="transmembrane region" description="Helical" evidence="6">
    <location>
        <begin position="373"/>
        <end position="392"/>
    </location>
</feature>
<dbReference type="InterPro" id="IPR020846">
    <property type="entry name" value="MFS_dom"/>
</dbReference>
<feature type="transmembrane region" description="Helical" evidence="6">
    <location>
        <begin position="77"/>
        <end position="98"/>
    </location>
</feature>
<comment type="subcellular location">
    <subcellularLocation>
        <location evidence="1">Membrane</location>
        <topology evidence="1">Multi-pass membrane protein</topology>
    </subcellularLocation>
</comment>
<feature type="transmembrane region" description="Helical" evidence="6">
    <location>
        <begin position="331"/>
        <end position="353"/>
    </location>
</feature>
<feature type="transmembrane region" description="Helical" evidence="6">
    <location>
        <begin position="404"/>
        <end position="421"/>
    </location>
</feature>
<dbReference type="InterPro" id="IPR011701">
    <property type="entry name" value="MFS"/>
</dbReference>
<sequence length="518" mass="57445">MTSFHQVNGDDFDHDDQNLMHNGKSHEQIIDGLLTKVGYGRFQKKLLILCGFGWLADNAVAIILPRVQEHFSISDKWIGVLSSSLFTGMMGGAFFWGTYSDARGRKTPYTMTLAITSFFGILSSASFSFWSLCLMLFFVGFGVGGNMPTDGALYLEFLPKEQHYLLTFMSVFFSFGAVTASIIGYIILPSTSCPEPTADTMIPDCDLANQNYGWRLVLLTIGVLTLLMSFVRTFWLKLPETPKFLMSQYRTKETIIVLENIARINGEDVRITARDLPARPVSQPQSIPEEEQAFLDEDGDDVISAAESLSPASESLSNNWRQLFVPKWRRTTLLVFGIWTLTSMAYTMFNVFLPKYLETLGFEKTPSSRKSVYWDYMVYSIAGVPGSLVASYMIETRLGRKGTMALSAFGSAFALFIFSIIDSHLTMVLSSSTVSFLATLLYAVIYGYTPEVFDTSVRGTAVGTASGLGRIAGILSPLASGWLYTFWVTLPLHISVVGFGLVGLCVVLLPFETRATRT</sequence>
<accession>A0A167LNI5</accession>
<dbReference type="Pfam" id="PF07690">
    <property type="entry name" value="MFS_1"/>
    <property type="match status" value="1"/>
</dbReference>
<name>A0A167LNI5_PHYB8</name>
<evidence type="ECO:0000256" key="2">
    <source>
        <dbReference type="ARBA" id="ARBA00022448"/>
    </source>
</evidence>
<dbReference type="SUPFAM" id="SSF103473">
    <property type="entry name" value="MFS general substrate transporter"/>
    <property type="match status" value="1"/>
</dbReference>
<dbReference type="PANTHER" id="PTHR23511">
    <property type="entry name" value="SYNAPTIC VESICLE GLYCOPROTEIN 2"/>
    <property type="match status" value="1"/>
</dbReference>
<keyword evidence="4 6" id="KW-1133">Transmembrane helix</keyword>
<evidence type="ECO:0000256" key="6">
    <source>
        <dbReference type="SAM" id="Phobius"/>
    </source>
</evidence>
<evidence type="ECO:0000256" key="4">
    <source>
        <dbReference type="ARBA" id="ARBA00022989"/>
    </source>
</evidence>
<dbReference type="Proteomes" id="UP000077315">
    <property type="component" value="Unassembled WGS sequence"/>
</dbReference>
<dbReference type="OrthoDB" id="3936150at2759"/>
<dbReference type="EMBL" id="KV440987">
    <property type="protein sequence ID" value="OAD70797.1"/>
    <property type="molecule type" value="Genomic_DNA"/>
</dbReference>
<dbReference type="FunCoup" id="A0A167LNI5">
    <property type="interactions" value="175"/>
</dbReference>
<dbReference type="GO" id="GO:0022857">
    <property type="term" value="F:transmembrane transporter activity"/>
    <property type="evidence" value="ECO:0007669"/>
    <property type="project" value="InterPro"/>
</dbReference>
<dbReference type="GeneID" id="28994354"/>
<reference evidence="9" key="1">
    <citation type="submission" date="2015-06" db="EMBL/GenBank/DDBJ databases">
        <title>Expansion of signal transduction pathways in fungi by whole-genome duplication.</title>
        <authorList>
            <consortium name="DOE Joint Genome Institute"/>
            <person name="Corrochano L.M."/>
            <person name="Kuo A."/>
            <person name="Marcet-Houben M."/>
            <person name="Polaino S."/>
            <person name="Salamov A."/>
            <person name="Villalobos J.M."/>
            <person name="Alvarez M.I."/>
            <person name="Avalos J."/>
            <person name="Benito E.P."/>
            <person name="Benoit I."/>
            <person name="Burger G."/>
            <person name="Camino L.P."/>
            <person name="Canovas D."/>
            <person name="Cerda-Olmedo E."/>
            <person name="Cheng J.-F."/>
            <person name="Dominguez A."/>
            <person name="Elias M."/>
            <person name="Eslava A.P."/>
            <person name="Glaser F."/>
            <person name="Grimwood J."/>
            <person name="Gutierrez G."/>
            <person name="Heitman J."/>
            <person name="Henrissat B."/>
            <person name="Iturriaga E.A."/>
            <person name="Lang B.F."/>
            <person name="Lavin J.L."/>
            <person name="Lee S."/>
            <person name="Li W."/>
            <person name="Lindquist E."/>
            <person name="Lopez-Garcia S."/>
            <person name="Luque E.M."/>
            <person name="Marcos A.T."/>
            <person name="Martin J."/>
            <person name="McCluskey K."/>
            <person name="Medina H.R."/>
            <person name="Miralles-Duran A."/>
            <person name="Miyazaki A."/>
            <person name="Munoz-Torres E."/>
            <person name="Oguiza J.A."/>
            <person name="Ohm R."/>
            <person name="Olmedo M."/>
            <person name="Orejas M."/>
            <person name="Ortiz-Castellanos L."/>
            <person name="Pisabarro A.G."/>
            <person name="Rodriguez-Romero J."/>
            <person name="Ruiz-Herrera J."/>
            <person name="Ruiz-Vazquez R."/>
            <person name="Sanz C."/>
            <person name="Schackwitz W."/>
            <person name="Schmutz J."/>
            <person name="Shahriari M."/>
            <person name="Shelest E."/>
            <person name="Silva-Franco F."/>
            <person name="Soanes D."/>
            <person name="Syed K."/>
            <person name="Tagua V.G."/>
            <person name="Talbot N.J."/>
            <person name="Thon M."/>
            <person name="De vries R.P."/>
            <person name="Wiebenga A."/>
            <person name="Yadav J.S."/>
            <person name="Braun E.L."/>
            <person name="Baker S."/>
            <person name="Garre V."/>
            <person name="Horwitz B."/>
            <person name="Torres-Martinez S."/>
            <person name="Idnurm A."/>
            <person name="Herrera-Estrella A."/>
            <person name="Gabaldon T."/>
            <person name="Grigoriev I.V."/>
        </authorList>
    </citation>
    <scope>NUCLEOTIDE SEQUENCE [LARGE SCALE GENOMIC DNA]</scope>
    <source>
        <strain evidence="9">NRRL 1555(-)</strain>
    </source>
</reference>
<organism evidence="8 9">
    <name type="scientific">Phycomyces blakesleeanus (strain ATCC 8743b / DSM 1359 / FGSC 10004 / NBRC 33097 / NRRL 1555)</name>
    <dbReference type="NCBI Taxonomy" id="763407"/>
    <lineage>
        <taxon>Eukaryota</taxon>
        <taxon>Fungi</taxon>
        <taxon>Fungi incertae sedis</taxon>
        <taxon>Mucoromycota</taxon>
        <taxon>Mucoromycotina</taxon>
        <taxon>Mucoromycetes</taxon>
        <taxon>Mucorales</taxon>
        <taxon>Phycomycetaceae</taxon>
        <taxon>Phycomyces</taxon>
    </lineage>
</organism>
<feature type="domain" description="Major facilitator superfamily (MFS) profile" evidence="7">
    <location>
        <begin position="33"/>
        <end position="515"/>
    </location>
</feature>
<dbReference type="GO" id="GO:0016020">
    <property type="term" value="C:membrane"/>
    <property type="evidence" value="ECO:0007669"/>
    <property type="project" value="UniProtKB-SubCell"/>
</dbReference>
<dbReference type="InParanoid" id="A0A167LNI5"/>
<evidence type="ECO:0000313" key="9">
    <source>
        <dbReference type="Proteomes" id="UP000077315"/>
    </source>
</evidence>
<evidence type="ECO:0000313" key="8">
    <source>
        <dbReference type="EMBL" id="OAD70797.1"/>
    </source>
</evidence>